<keyword evidence="1" id="KW-0472">Membrane</keyword>
<protein>
    <submittedName>
        <fullName evidence="2">Uncharacterized protein</fullName>
    </submittedName>
</protein>
<sequence>MEMIGIWGEFLGGLGVIASLVFLAHQIRVSNKLSIAATEREVMGNFSSLNELFMGNNEASNLMAKLTDPNTDFDKPQTEKARAFVRRLANAWIAADESHRQGVLTDNTYELLRDDVQMVLLTYPSIQPFVNEFLGFYPTSRGLLGYAGEVLKEANPL</sequence>
<organism evidence="2">
    <name type="scientific">marine metagenome</name>
    <dbReference type="NCBI Taxonomy" id="408172"/>
    <lineage>
        <taxon>unclassified sequences</taxon>
        <taxon>metagenomes</taxon>
        <taxon>ecological metagenomes</taxon>
    </lineage>
</organism>
<evidence type="ECO:0000256" key="1">
    <source>
        <dbReference type="SAM" id="Phobius"/>
    </source>
</evidence>
<keyword evidence="1" id="KW-1133">Transmembrane helix</keyword>
<name>A0A382RHH9_9ZZZZ</name>
<dbReference type="AlphaFoldDB" id="A0A382RHH9"/>
<reference evidence="2" key="1">
    <citation type="submission" date="2018-05" db="EMBL/GenBank/DDBJ databases">
        <authorList>
            <person name="Lanie J.A."/>
            <person name="Ng W.-L."/>
            <person name="Kazmierczak K.M."/>
            <person name="Andrzejewski T.M."/>
            <person name="Davidsen T.M."/>
            <person name="Wayne K.J."/>
            <person name="Tettelin H."/>
            <person name="Glass J.I."/>
            <person name="Rusch D."/>
            <person name="Podicherti R."/>
            <person name="Tsui H.-C.T."/>
            <person name="Winkler M.E."/>
        </authorList>
    </citation>
    <scope>NUCLEOTIDE SEQUENCE</scope>
</reference>
<evidence type="ECO:0000313" key="2">
    <source>
        <dbReference type="EMBL" id="SVC97159.1"/>
    </source>
</evidence>
<proteinExistence type="predicted"/>
<keyword evidence="1" id="KW-0812">Transmembrane</keyword>
<feature type="transmembrane region" description="Helical" evidence="1">
    <location>
        <begin position="6"/>
        <end position="24"/>
    </location>
</feature>
<dbReference type="EMBL" id="UINC01121767">
    <property type="protein sequence ID" value="SVC97159.1"/>
    <property type="molecule type" value="Genomic_DNA"/>
</dbReference>
<accession>A0A382RHH9</accession>
<gene>
    <name evidence="2" type="ORF">METZ01_LOCUS350013</name>
</gene>